<feature type="signal peptide" evidence="3">
    <location>
        <begin position="1"/>
        <end position="23"/>
    </location>
</feature>
<evidence type="ECO:0000313" key="4">
    <source>
        <dbReference type="Proteomes" id="UP000515152"/>
    </source>
</evidence>
<reference evidence="5" key="1">
    <citation type="submission" date="2025-08" db="UniProtKB">
        <authorList>
            <consortium name="RefSeq"/>
        </authorList>
    </citation>
    <scope>IDENTIFICATION</scope>
</reference>
<protein>
    <submittedName>
        <fullName evidence="5">Uncharacterized protein LOC122133323 isoform X1</fullName>
    </submittedName>
</protein>
<dbReference type="AlphaFoldDB" id="A0A8M1KMB1"/>
<evidence type="ECO:0000256" key="2">
    <source>
        <dbReference type="SAM" id="Phobius"/>
    </source>
</evidence>
<dbReference type="RefSeq" id="XP_042565196.1">
    <property type="nucleotide sequence ID" value="XM_042709262.1"/>
</dbReference>
<name>A0A8M1KMB1_CLUHA</name>
<keyword evidence="2" id="KW-0812">Transmembrane</keyword>
<feature type="chain" id="PRO_5035445915" evidence="3">
    <location>
        <begin position="24"/>
        <end position="251"/>
    </location>
</feature>
<dbReference type="GeneID" id="122133323"/>
<organism evidence="4 5">
    <name type="scientific">Clupea harengus</name>
    <name type="common">Atlantic herring</name>
    <dbReference type="NCBI Taxonomy" id="7950"/>
    <lineage>
        <taxon>Eukaryota</taxon>
        <taxon>Metazoa</taxon>
        <taxon>Chordata</taxon>
        <taxon>Craniata</taxon>
        <taxon>Vertebrata</taxon>
        <taxon>Euteleostomi</taxon>
        <taxon>Actinopterygii</taxon>
        <taxon>Neopterygii</taxon>
        <taxon>Teleostei</taxon>
        <taxon>Clupei</taxon>
        <taxon>Clupeiformes</taxon>
        <taxon>Clupeoidei</taxon>
        <taxon>Clupeidae</taxon>
        <taxon>Clupea</taxon>
    </lineage>
</organism>
<evidence type="ECO:0000313" key="5">
    <source>
        <dbReference type="RefSeq" id="XP_042565196.1"/>
    </source>
</evidence>
<dbReference type="OrthoDB" id="10458655at2759"/>
<evidence type="ECO:0000256" key="1">
    <source>
        <dbReference type="SAM" id="MobiDB-lite"/>
    </source>
</evidence>
<dbReference type="KEGG" id="char:122133323"/>
<accession>A0A8M1KMB1</accession>
<proteinExistence type="predicted"/>
<keyword evidence="2" id="KW-0472">Membrane</keyword>
<keyword evidence="4" id="KW-1185">Reference proteome</keyword>
<feature type="compositionally biased region" description="Polar residues" evidence="1">
    <location>
        <begin position="189"/>
        <end position="203"/>
    </location>
</feature>
<dbReference type="Proteomes" id="UP000515152">
    <property type="component" value="Chromosome 12"/>
</dbReference>
<feature type="region of interest" description="Disordered" evidence="1">
    <location>
        <begin position="185"/>
        <end position="217"/>
    </location>
</feature>
<evidence type="ECO:0000256" key="3">
    <source>
        <dbReference type="SAM" id="SignalP"/>
    </source>
</evidence>
<feature type="transmembrane region" description="Helical" evidence="2">
    <location>
        <begin position="150"/>
        <end position="172"/>
    </location>
</feature>
<sequence length="251" mass="28388">MHLCSFLADVIMNYLMCWSVLFAAQLNPAILEINGKSLHEHEDSTGWPKPEISTQLTVMTVKDQVELHCDLQHWYDECLINSSSQQRPFNEGQSKTKPCTVTVSGAQLLVPKAGYNTLIQISCGYSRNTTWRYSDNITVMVFNINLPMKYIVISVVGIGLTILLTLCILIWGCYTMLTASRNRAPPLPSQSYPTQQTDQQSTEVAEGDKEVRQEPEDDLCYATVRYSSTVKRSPQVLRFEQNSEYASVIFN</sequence>
<keyword evidence="2" id="KW-1133">Transmembrane helix</keyword>
<keyword evidence="3" id="KW-0732">Signal</keyword>
<gene>
    <name evidence="5" type="primary">LOC122133323</name>
</gene>